<evidence type="ECO:0000256" key="2">
    <source>
        <dbReference type="SAM" id="MobiDB-lite"/>
    </source>
</evidence>
<reference evidence="4 5" key="1">
    <citation type="submission" date="2023-03" db="EMBL/GenBank/DDBJ databases">
        <title>Draft genome sequence of Streptomyces sp. K1PA1 isolated from peat swamp forest in Thailand.</title>
        <authorList>
            <person name="Klaysubun C."/>
            <person name="Duangmal K."/>
        </authorList>
    </citation>
    <scope>NUCLEOTIDE SEQUENCE [LARGE SCALE GENOMIC DNA]</scope>
    <source>
        <strain evidence="4 5">K1PA1</strain>
    </source>
</reference>
<keyword evidence="1" id="KW-0808">Transferase</keyword>
<feature type="region of interest" description="Disordered" evidence="2">
    <location>
        <begin position="1"/>
        <end position="45"/>
    </location>
</feature>
<keyword evidence="1" id="KW-0418">Kinase</keyword>
<feature type="compositionally biased region" description="Gly residues" evidence="2">
    <location>
        <begin position="26"/>
        <end position="37"/>
    </location>
</feature>
<name>A0ABT6A9X2_9ACTN</name>
<comment type="caution">
    <text evidence="4">The sequence shown here is derived from an EMBL/GenBank/DDBJ whole genome shotgun (WGS) entry which is preliminary data.</text>
</comment>
<dbReference type="Gene3D" id="3.30.565.10">
    <property type="entry name" value="Histidine kinase-like ATPase, C-terminal domain"/>
    <property type="match status" value="1"/>
</dbReference>
<dbReference type="PANTHER" id="PTHR35526:SF3">
    <property type="entry name" value="ANTI-SIGMA-F FACTOR RSBW"/>
    <property type="match status" value="1"/>
</dbReference>
<dbReference type="GO" id="GO:0005524">
    <property type="term" value="F:ATP binding"/>
    <property type="evidence" value="ECO:0007669"/>
    <property type="project" value="UniProtKB-KW"/>
</dbReference>
<feature type="compositionally biased region" description="Basic and acidic residues" evidence="2">
    <location>
        <begin position="1"/>
        <end position="13"/>
    </location>
</feature>
<dbReference type="PANTHER" id="PTHR35526">
    <property type="entry name" value="ANTI-SIGMA-F FACTOR RSBW-RELATED"/>
    <property type="match status" value="1"/>
</dbReference>
<evidence type="ECO:0000256" key="1">
    <source>
        <dbReference type="ARBA" id="ARBA00022527"/>
    </source>
</evidence>
<evidence type="ECO:0000313" key="5">
    <source>
        <dbReference type="Proteomes" id="UP001221150"/>
    </source>
</evidence>
<gene>
    <name evidence="4" type="ORF">P3H78_21940</name>
</gene>
<dbReference type="RefSeq" id="WP_276110802.1">
    <property type="nucleotide sequence ID" value="NZ_JARJBB010000012.1"/>
</dbReference>
<keyword evidence="4" id="KW-0547">Nucleotide-binding</keyword>
<dbReference type="SUPFAM" id="SSF55874">
    <property type="entry name" value="ATPase domain of HSP90 chaperone/DNA topoisomerase II/histidine kinase"/>
    <property type="match status" value="1"/>
</dbReference>
<dbReference type="InterPro" id="IPR036890">
    <property type="entry name" value="HATPase_C_sf"/>
</dbReference>
<dbReference type="InterPro" id="IPR003594">
    <property type="entry name" value="HATPase_dom"/>
</dbReference>
<dbReference type="InterPro" id="IPR050267">
    <property type="entry name" value="Anti-sigma-factor_SerPK"/>
</dbReference>
<dbReference type="CDD" id="cd16936">
    <property type="entry name" value="HATPase_RsbW-like"/>
    <property type="match status" value="1"/>
</dbReference>
<keyword evidence="4" id="KW-0067">ATP-binding</keyword>
<evidence type="ECO:0000259" key="3">
    <source>
        <dbReference type="Pfam" id="PF13581"/>
    </source>
</evidence>
<dbReference type="Pfam" id="PF13581">
    <property type="entry name" value="HATPase_c_2"/>
    <property type="match status" value="1"/>
</dbReference>
<organism evidence="4 5">
    <name type="scientific">Streptomyces tropicalis</name>
    <dbReference type="NCBI Taxonomy" id="3034234"/>
    <lineage>
        <taxon>Bacteria</taxon>
        <taxon>Bacillati</taxon>
        <taxon>Actinomycetota</taxon>
        <taxon>Actinomycetes</taxon>
        <taxon>Kitasatosporales</taxon>
        <taxon>Streptomycetaceae</taxon>
        <taxon>Streptomyces</taxon>
    </lineage>
</organism>
<accession>A0ABT6A9X2</accession>
<dbReference type="Proteomes" id="UP001221150">
    <property type="component" value="Unassembled WGS sequence"/>
</dbReference>
<keyword evidence="5" id="KW-1185">Reference proteome</keyword>
<keyword evidence="1" id="KW-0723">Serine/threonine-protein kinase</keyword>
<proteinExistence type="predicted"/>
<feature type="domain" description="Histidine kinase/HSP90-like ATPase" evidence="3">
    <location>
        <begin position="50"/>
        <end position="164"/>
    </location>
</feature>
<evidence type="ECO:0000313" key="4">
    <source>
        <dbReference type="EMBL" id="MDF3301237.1"/>
    </source>
</evidence>
<protein>
    <submittedName>
        <fullName evidence="4">ATP-binding protein</fullName>
    </submittedName>
</protein>
<dbReference type="EMBL" id="JARJBB010000012">
    <property type="protein sequence ID" value="MDF3301237.1"/>
    <property type="molecule type" value="Genomic_DNA"/>
</dbReference>
<sequence length="185" mass="18789">MTQDEHMGAEGRAGRTGPGDQARTGGSDGTGPPGGAPSGAAAGGPVTTAATARAFAQAVVRDRWNSSFGRAREEDVIDLLLVVSELVTNAIRHGEGLTGFDAVPTADGIRLAVHDRSDVVPQVAFGPGDLPLGHQGSGYGWPLIIRLAREIVIDRRPGGGKTVTVLVPLRAADTAGGGTGEPAVR</sequence>